<accession>A0A4V3XAF0</accession>
<organism evidence="2 3">
    <name type="scientific">Hermanssonia centrifuga</name>
    <dbReference type="NCBI Taxonomy" id="98765"/>
    <lineage>
        <taxon>Eukaryota</taxon>
        <taxon>Fungi</taxon>
        <taxon>Dikarya</taxon>
        <taxon>Basidiomycota</taxon>
        <taxon>Agaricomycotina</taxon>
        <taxon>Agaricomycetes</taxon>
        <taxon>Polyporales</taxon>
        <taxon>Meruliaceae</taxon>
        <taxon>Hermanssonia</taxon>
    </lineage>
</organism>
<gene>
    <name evidence="2" type="ORF">EW026_g4639</name>
</gene>
<dbReference type="AlphaFoldDB" id="A0A4V3XAF0"/>
<feature type="coiled-coil region" evidence="1">
    <location>
        <begin position="120"/>
        <end position="147"/>
    </location>
</feature>
<proteinExistence type="predicted"/>
<evidence type="ECO:0000313" key="3">
    <source>
        <dbReference type="Proteomes" id="UP000309038"/>
    </source>
</evidence>
<sequence length="147" mass="16731">MKKTLAVLKTYINEQQFVPDRVTVNILLKALLRWRKEVDADAVRALFDHMISGGYPHGGKCANGSLPFGAGASFPKGMQLPEIKTPISFSRHVRPLYKMFIKAMYLRQDVHAARTVVGILKAVQAEAARQKEMRKEARKANRRKRRQ</sequence>
<protein>
    <submittedName>
        <fullName evidence="2">Uncharacterized protein</fullName>
    </submittedName>
</protein>
<name>A0A4V3XAF0_9APHY</name>
<reference evidence="2 3" key="1">
    <citation type="submission" date="2019-02" db="EMBL/GenBank/DDBJ databases">
        <title>Genome sequencing of the rare red list fungi Phlebia centrifuga.</title>
        <authorList>
            <person name="Buettner E."/>
            <person name="Kellner H."/>
        </authorList>
    </citation>
    <scope>NUCLEOTIDE SEQUENCE [LARGE SCALE GENOMIC DNA]</scope>
    <source>
        <strain evidence="2 3">DSM 108282</strain>
    </source>
</reference>
<dbReference type="Proteomes" id="UP000309038">
    <property type="component" value="Unassembled WGS sequence"/>
</dbReference>
<keyword evidence="1" id="KW-0175">Coiled coil</keyword>
<evidence type="ECO:0000256" key="1">
    <source>
        <dbReference type="SAM" id="Coils"/>
    </source>
</evidence>
<evidence type="ECO:0000313" key="2">
    <source>
        <dbReference type="EMBL" id="THG97342.1"/>
    </source>
</evidence>
<keyword evidence="3" id="KW-1185">Reference proteome</keyword>
<dbReference type="EMBL" id="SGPJ01000174">
    <property type="protein sequence ID" value="THG97342.1"/>
    <property type="molecule type" value="Genomic_DNA"/>
</dbReference>
<comment type="caution">
    <text evidence="2">The sequence shown here is derived from an EMBL/GenBank/DDBJ whole genome shotgun (WGS) entry which is preliminary data.</text>
</comment>